<protein>
    <recommendedName>
        <fullName evidence="11">Major facilitator superfamily (MFS) profile domain-containing protein</fullName>
    </recommendedName>
</protein>
<dbReference type="InterPro" id="IPR003663">
    <property type="entry name" value="Sugar/inositol_transpt"/>
</dbReference>
<dbReference type="InterPro" id="IPR005829">
    <property type="entry name" value="Sugar_transporter_CS"/>
</dbReference>
<dbReference type="InterPro" id="IPR036259">
    <property type="entry name" value="MFS_trans_sf"/>
</dbReference>
<comment type="catalytic activity">
    <reaction evidence="7">
        <text>myo-inositol(out) + H(+)(out) = myo-inositol(in) + H(+)(in)</text>
        <dbReference type="Rhea" id="RHEA:60364"/>
        <dbReference type="ChEBI" id="CHEBI:15378"/>
        <dbReference type="ChEBI" id="CHEBI:17268"/>
    </reaction>
</comment>
<dbReference type="NCBIfam" id="TIGR00879">
    <property type="entry name" value="SP"/>
    <property type="match status" value="1"/>
</dbReference>
<dbReference type="GeneID" id="25299161"/>
<dbReference type="InterPro" id="IPR005828">
    <property type="entry name" value="MFS_sugar_transport-like"/>
</dbReference>
<evidence type="ECO:0000256" key="5">
    <source>
        <dbReference type="ARBA" id="ARBA00022989"/>
    </source>
</evidence>
<dbReference type="Pfam" id="PF00083">
    <property type="entry name" value="Sugar_tr"/>
    <property type="match status" value="1"/>
</dbReference>
<keyword evidence="5 10" id="KW-1133">Transmembrane helix</keyword>
<keyword evidence="13" id="KW-1185">Reference proteome</keyword>
<evidence type="ECO:0000256" key="1">
    <source>
        <dbReference type="ARBA" id="ARBA00004141"/>
    </source>
</evidence>
<dbReference type="RefSeq" id="XP_013266814.1">
    <property type="nucleotide sequence ID" value="XM_013411360.1"/>
</dbReference>
<dbReference type="GO" id="GO:0005366">
    <property type="term" value="F:myo-inositol:proton symporter activity"/>
    <property type="evidence" value="ECO:0007669"/>
    <property type="project" value="TreeGrafter"/>
</dbReference>
<gene>
    <name evidence="12" type="ORF">Z518_11090</name>
</gene>
<evidence type="ECO:0000256" key="4">
    <source>
        <dbReference type="ARBA" id="ARBA00022692"/>
    </source>
</evidence>
<feature type="transmembrane region" description="Helical" evidence="10">
    <location>
        <begin position="336"/>
        <end position="355"/>
    </location>
</feature>
<evidence type="ECO:0000256" key="10">
    <source>
        <dbReference type="SAM" id="Phobius"/>
    </source>
</evidence>
<evidence type="ECO:0000256" key="2">
    <source>
        <dbReference type="ARBA" id="ARBA00010992"/>
    </source>
</evidence>
<sequence>MTGHEQSAIDISRREEEAVELQSMPPAHDEIGPDAPLITDNEDDSRPLAPLTVHSSGNAFIWTLTISACVSGLLFGYDTGVISSTLVSIGTDLSDRELTDLDKGLITSCTSLFALIASPIAGVLADKLGRKNIILFADALFTSGALWQALTSSVLGMIWGRSIVGLAIGGASLIVPLYISELAPSHLRGRLVTVSLLFITGGQAIAYLVGWGFSTLPGGWRWMVGLGSAPAVAQLVMLTFMPETARYLVKVQKETKARSVLAKVYRGMTSDSADLVDNIILAIKKEILDEEHAHTRLKMTQSPSTVMPSTLHSLLFHPPHARALTITCTLQALQQLCGFNSLMYFSATIFSRLGFSSPTLISLSVAGTNFVFTIGAFNLIDRIGRRRILLITIPVMVLALLLCAGAFAFIPPSAQGQPGVSTGSPGEDTKSRLPAIGILVAMLLYVSTYAMGLGPVPWQQSELFPLGVRSLGSGIATATNWGCNTIVGLTFLPMMDLLTPTWTFVSYALVCVTGWAVIWHVYPETMGLGLEEIGELLKNGWGVKASMARLQTSRSGK</sequence>
<comment type="similarity">
    <text evidence="2 8">Belongs to the major facilitator superfamily. Sugar transporter (TC 2.A.1.1) family.</text>
</comment>
<dbReference type="SUPFAM" id="SSF103473">
    <property type="entry name" value="MFS general substrate transporter"/>
    <property type="match status" value="1"/>
</dbReference>
<dbReference type="OrthoDB" id="6339427at2759"/>
<feature type="transmembrane region" description="Helical" evidence="10">
    <location>
        <begin position="132"/>
        <end position="150"/>
    </location>
</feature>
<feature type="transmembrane region" description="Helical" evidence="10">
    <location>
        <begin position="388"/>
        <end position="411"/>
    </location>
</feature>
<accession>A0A0D2GMU1</accession>
<reference evidence="12 13" key="1">
    <citation type="submission" date="2015-01" db="EMBL/GenBank/DDBJ databases">
        <title>The Genome Sequence of Rhinocladiella mackenzie CBS 650.93.</title>
        <authorList>
            <consortium name="The Broad Institute Genomics Platform"/>
            <person name="Cuomo C."/>
            <person name="de Hoog S."/>
            <person name="Gorbushina A."/>
            <person name="Stielow B."/>
            <person name="Teixiera M."/>
            <person name="Abouelleil A."/>
            <person name="Chapman S.B."/>
            <person name="Priest M."/>
            <person name="Young S.K."/>
            <person name="Wortman J."/>
            <person name="Nusbaum C."/>
            <person name="Birren B."/>
        </authorList>
    </citation>
    <scope>NUCLEOTIDE SEQUENCE [LARGE SCALE GENOMIC DNA]</scope>
    <source>
        <strain evidence="12 13">CBS 650.93</strain>
    </source>
</reference>
<dbReference type="PANTHER" id="PTHR48020:SF12">
    <property type="entry name" value="PROTON MYO-INOSITOL COTRANSPORTER"/>
    <property type="match status" value="1"/>
</dbReference>
<proteinExistence type="inferred from homology"/>
<dbReference type="GO" id="GO:1904679">
    <property type="term" value="P:myo-inositol import across plasma membrane"/>
    <property type="evidence" value="ECO:0007669"/>
    <property type="project" value="TreeGrafter"/>
</dbReference>
<dbReference type="EMBL" id="KN847485">
    <property type="protein sequence ID" value="KIW99677.1"/>
    <property type="molecule type" value="Genomic_DNA"/>
</dbReference>
<organism evidence="12 13">
    <name type="scientific">Rhinocladiella mackenziei CBS 650.93</name>
    <dbReference type="NCBI Taxonomy" id="1442369"/>
    <lineage>
        <taxon>Eukaryota</taxon>
        <taxon>Fungi</taxon>
        <taxon>Dikarya</taxon>
        <taxon>Ascomycota</taxon>
        <taxon>Pezizomycotina</taxon>
        <taxon>Eurotiomycetes</taxon>
        <taxon>Chaetothyriomycetidae</taxon>
        <taxon>Chaetothyriales</taxon>
        <taxon>Herpotrichiellaceae</taxon>
        <taxon>Rhinocladiella</taxon>
    </lineage>
</organism>
<feature type="transmembrane region" description="Helical" evidence="10">
    <location>
        <begin position="431"/>
        <end position="450"/>
    </location>
</feature>
<dbReference type="FunFam" id="1.20.1250.20:FF:000073">
    <property type="entry name" value="MFS myo-inositol transporter, putative"/>
    <property type="match status" value="1"/>
</dbReference>
<dbReference type="GO" id="GO:0016020">
    <property type="term" value="C:membrane"/>
    <property type="evidence" value="ECO:0007669"/>
    <property type="project" value="UniProtKB-SubCell"/>
</dbReference>
<dbReference type="STRING" id="1442369.A0A0D2GMU1"/>
<evidence type="ECO:0000256" key="6">
    <source>
        <dbReference type="ARBA" id="ARBA00023136"/>
    </source>
</evidence>
<evidence type="ECO:0000313" key="13">
    <source>
        <dbReference type="Proteomes" id="UP000053617"/>
    </source>
</evidence>
<dbReference type="Proteomes" id="UP000053617">
    <property type="component" value="Unassembled WGS sequence"/>
</dbReference>
<dbReference type="HOGENOM" id="CLU_001265_30_5_1"/>
<feature type="transmembrane region" description="Helical" evidence="10">
    <location>
        <begin position="219"/>
        <end position="240"/>
    </location>
</feature>
<dbReference type="PRINTS" id="PR00171">
    <property type="entry name" value="SUGRTRNSPORT"/>
</dbReference>
<dbReference type="PROSITE" id="PS50850">
    <property type="entry name" value="MFS"/>
    <property type="match status" value="1"/>
</dbReference>
<keyword evidence="6 10" id="KW-0472">Membrane</keyword>
<evidence type="ECO:0000259" key="11">
    <source>
        <dbReference type="PROSITE" id="PS50850"/>
    </source>
</evidence>
<dbReference type="InterPro" id="IPR050814">
    <property type="entry name" value="Myo-inositol_Transporter"/>
</dbReference>
<evidence type="ECO:0000256" key="7">
    <source>
        <dbReference type="ARBA" id="ARBA00049119"/>
    </source>
</evidence>
<comment type="subcellular location">
    <subcellularLocation>
        <location evidence="1">Membrane</location>
        <topology evidence="1">Multi-pass membrane protein</topology>
    </subcellularLocation>
</comment>
<dbReference type="PANTHER" id="PTHR48020">
    <property type="entry name" value="PROTON MYO-INOSITOL COTRANSPORTER"/>
    <property type="match status" value="1"/>
</dbReference>
<feature type="region of interest" description="Disordered" evidence="9">
    <location>
        <begin position="1"/>
        <end position="43"/>
    </location>
</feature>
<feature type="transmembrane region" description="Helical" evidence="10">
    <location>
        <begin position="191"/>
        <end position="213"/>
    </location>
</feature>
<evidence type="ECO:0000256" key="8">
    <source>
        <dbReference type="RuleBase" id="RU003346"/>
    </source>
</evidence>
<feature type="domain" description="Major facilitator superfamily (MFS) profile" evidence="11">
    <location>
        <begin position="64"/>
        <end position="526"/>
    </location>
</feature>
<keyword evidence="3 8" id="KW-0813">Transport</keyword>
<feature type="transmembrane region" description="Helical" evidence="10">
    <location>
        <begin position="361"/>
        <end position="381"/>
    </location>
</feature>
<evidence type="ECO:0000256" key="9">
    <source>
        <dbReference type="SAM" id="MobiDB-lite"/>
    </source>
</evidence>
<keyword evidence="4 10" id="KW-0812">Transmembrane</keyword>
<name>A0A0D2GMU1_9EURO</name>
<evidence type="ECO:0000256" key="3">
    <source>
        <dbReference type="ARBA" id="ARBA00022448"/>
    </source>
</evidence>
<dbReference type="InterPro" id="IPR020846">
    <property type="entry name" value="MFS_dom"/>
</dbReference>
<evidence type="ECO:0000313" key="12">
    <source>
        <dbReference type="EMBL" id="KIW99677.1"/>
    </source>
</evidence>
<dbReference type="AlphaFoldDB" id="A0A0D2GMU1"/>
<feature type="transmembrane region" description="Helical" evidence="10">
    <location>
        <begin position="156"/>
        <end position="179"/>
    </location>
</feature>
<dbReference type="VEuPathDB" id="FungiDB:Z518_11090"/>
<dbReference type="Gene3D" id="1.20.1250.20">
    <property type="entry name" value="MFS general substrate transporter like domains"/>
    <property type="match status" value="1"/>
</dbReference>
<feature type="transmembrane region" description="Helical" evidence="10">
    <location>
        <begin position="471"/>
        <end position="492"/>
    </location>
</feature>
<feature type="transmembrane region" description="Helical" evidence="10">
    <location>
        <begin position="59"/>
        <end position="77"/>
    </location>
</feature>
<dbReference type="PROSITE" id="PS00217">
    <property type="entry name" value="SUGAR_TRANSPORT_2"/>
    <property type="match status" value="1"/>
</dbReference>
<feature type="transmembrane region" description="Helical" evidence="10">
    <location>
        <begin position="105"/>
        <end position="125"/>
    </location>
</feature>
<feature type="transmembrane region" description="Helical" evidence="10">
    <location>
        <begin position="504"/>
        <end position="522"/>
    </location>
</feature>
<dbReference type="PROSITE" id="PS00216">
    <property type="entry name" value="SUGAR_TRANSPORT_1"/>
    <property type="match status" value="2"/>
</dbReference>